<dbReference type="InterPro" id="IPR012337">
    <property type="entry name" value="RNaseH-like_sf"/>
</dbReference>
<evidence type="ECO:0000256" key="1">
    <source>
        <dbReference type="SAM" id="MobiDB-lite"/>
    </source>
</evidence>
<keyword evidence="4" id="KW-1185">Reference proteome</keyword>
<feature type="domain" description="Integrase catalytic" evidence="2">
    <location>
        <begin position="133"/>
        <end position="310"/>
    </location>
</feature>
<dbReference type="NCBIfam" id="NF033577">
    <property type="entry name" value="transpos_IS481"/>
    <property type="match status" value="1"/>
</dbReference>
<protein>
    <submittedName>
        <fullName evidence="3">IS481 family transposase</fullName>
    </submittedName>
</protein>
<dbReference type="EMBL" id="JAAGNC010000003">
    <property type="protein sequence ID" value="NEC54139.1"/>
    <property type="molecule type" value="Genomic_DNA"/>
</dbReference>
<dbReference type="PANTHER" id="PTHR35004">
    <property type="entry name" value="TRANSPOSASE RV3428C-RELATED"/>
    <property type="match status" value="1"/>
</dbReference>
<evidence type="ECO:0000259" key="2">
    <source>
        <dbReference type="PROSITE" id="PS50994"/>
    </source>
</evidence>
<dbReference type="Gene3D" id="1.10.10.10">
    <property type="entry name" value="Winged helix-like DNA-binding domain superfamily/Winged helix DNA-binding domain"/>
    <property type="match status" value="1"/>
</dbReference>
<organism evidence="3 4">
    <name type="scientific">Amycolatopsis rubida</name>
    <dbReference type="NCBI Taxonomy" id="112413"/>
    <lineage>
        <taxon>Bacteria</taxon>
        <taxon>Bacillati</taxon>
        <taxon>Actinomycetota</taxon>
        <taxon>Actinomycetes</taxon>
        <taxon>Pseudonocardiales</taxon>
        <taxon>Pseudonocardiaceae</taxon>
        <taxon>Amycolatopsis</taxon>
    </lineage>
</organism>
<evidence type="ECO:0000313" key="3">
    <source>
        <dbReference type="EMBL" id="NEC54139.1"/>
    </source>
</evidence>
<evidence type="ECO:0000313" key="4">
    <source>
        <dbReference type="Proteomes" id="UP000470404"/>
    </source>
</evidence>
<name>A0ABX0BG58_9PSEU</name>
<dbReference type="InterPro" id="IPR009057">
    <property type="entry name" value="Homeodomain-like_sf"/>
</dbReference>
<dbReference type="Pfam" id="PF13565">
    <property type="entry name" value="HTH_32"/>
    <property type="match status" value="1"/>
</dbReference>
<dbReference type="Gene3D" id="3.30.420.10">
    <property type="entry name" value="Ribonuclease H-like superfamily/Ribonuclease H"/>
    <property type="match status" value="1"/>
</dbReference>
<reference evidence="3 4" key="1">
    <citation type="submission" date="2020-01" db="EMBL/GenBank/DDBJ databases">
        <title>Insect and environment-associated Actinomycetes.</title>
        <authorList>
            <person name="Currrie C."/>
            <person name="Chevrette M."/>
            <person name="Carlson C."/>
            <person name="Stubbendieck R."/>
            <person name="Wendt-Pienkowski E."/>
        </authorList>
    </citation>
    <scope>NUCLEOTIDE SEQUENCE [LARGE SCALE GENOMIC DNA]</scope>
    <source>
        <strain evidence="3 4">SID8386</strain>
    </source>
</reference>
<dbReference type="PANTHER" id="PTHR35004:SF7">
    <property type="entry name" value="INTEGRASE PROTEIN"/>
    <property type="match status" value="1"/>
</dbReference>
<dbReference type="Proteomes" id="UP000470404">
    <property type="component" value="Unassembled WGS sequence"/>
</dbReference>
<dbReference type="InterPro" id="IPR036397">
    <property type="entry name" value="RNaseH_sf"/>
</dbReference>
<feature type="region of interest" description="Disordered" evidence="1">
    <location>
        <begin position="292"/>
        <end position="317"/>
    </location>
</feature>
<dbReference type="Pfam" id="PF13683">
    <property type="entry name" value="rve_3"/>
    <property type="match status" value="1"/>
</dbReference>
<dbReference type="PROSITE" id="PS50994">
    <property type="entry name" value="INTEGRASE"/>
    <property type="match status" value="1"/>
</dbReference>
<dbReference type="SUPFAM" id="SSF46689">
    <property type="entry name" value="Homeodomain-like"/>
    <property type="match status" value="1"/>
</dbReference>
<gene>
    <name evidence="3" type="ORF">G3I59_00580</name>
</gene>
<dbReference type="RefSeq" id="WP_161269259.1">
    <property type="nucleotide sequence ID" value="NZ_JAAGNC010000003.1"/>
</dbReference>
<sequence length="317" mass="37382">MDRQARRRLAVLRHVEEVSGNVAMTCRYFGISRQAYYTWLRRYETEGVDGPRERSTRPRTSPNATRAEVIEKIVHLRKNYHFGPQKIQMYLRRYHDIPISTSGVWRILHRLDMGQLPASQRYKRHDRRWKRYEKQRPGHHVQVDVKFVEPLPKAAAAGVPIKTGGRSGKFYQYTAIDDCTRLRVLKIYPRNNQKTAIQFLDYLLSQLPFAVETIQTDNGAEFQSAFHWHVLDKGIEHRYIKPRTPRLNGKVERSHRIDAEEFYRLLDGAVIDDTNIFNAKLKEWQDYYNFDRPHGGPDGQTPYERLRQKTQTEASAT</sequence>
<dbReference type="SUPFAM" id="SSF53098">
    <property type="entry name" value="Ribonuclease H-like"/>
    <property type="match status" value="1"/>
</dbReference>
<dbReference type="InterPro" id="IPR047656">
    <property type="entry name" value="IS481-like_transpos"/>
</dbReference>
<dbReference type="InterPro" id="IPR001584">
    <property type="entry name" value="Integrase_cat-core"/>
</dbReference>
<dbReference type="InterPro" id="IPR036388">
    <property type="entry name" value="WH-like_DNA-bd_sf"/>
</dbReference>
<accession>A0ABX0BG58</accession>
<proteinExistence type="predicted"/>
<comment type="caution">
    <text evidence="3">The sequence shown here is derived from an EMBL/GenBank/DDBJ whole genome shotgun (WGS) entry which is preliminary data.</text>
</comment>